<keyword evidence="5 8" id="KW-1133">Transmembrane helix</keyword>
<feature type="transmembrane region" description="Helical" evidence="8">
    <location>
        <begin position="174"/>
        <end position="192"/>
    </location>
</feature>
<dbReference type="Gene3D" id="1.20.1080.10">
    <property type="entry name" value="Glycerol uptake facilitator protein"/>
    <property type="match status" value="1"/>
</dbReference>
<keyword evidence="6 8" id="KW-0472">Membrane</keyword>
<sequence length="264" mass="28014">GFKRLMQGEGAMKNTVLIALAETIGTSILVFVGCMGCVGSLGVIPSHFQIALTFGLAVMIVIQCVGHISTAHVNPAITVGSVVLGIKTIPEGLVYLISQTIGAIIGFGMLKMVTPVGRLTSKTENELAMFCVTDLHADLSAIQGLLLEGISTGILMLVACAVWDTRNARNTDSVPLRFGLTVAALALAFGPYTGCSMNPVRSLAPAVWNNQWSHHWIYWFGPIGGALLSSIIYKTLFGVKQEVQEEPAAETVALNSVDTQKVEV</sequence>
<keyword evidence="3 7" id="KW-0813">Transport</keyword>
<evidence type="ECO:0000256" key="8">
    <source>
        <dbReference type="SAM" id="Phobius"/>
    </source>
</evidence>
<feature type="transmembrane region" description="Helical" evidence="8">
    <location>
        <begin position="16"/>
        <end position="44"/>
    </location>
</feature>
<dbReference type="InterPro" id="IPR000425">
    <property type="entry name" value="MIP"/>
</dbReference>
<evidence type="ECO:0000256" key="3">
    <source>
        <dbReference type="ARBA" id="ARBA00022448"/>
    </source>
</evidence>
<keyword evidence="10" id="KW-1185">Reference proteome</keyword>
<dbReference type="PROSITE" id="PS00221">
    <property type="entry name" value="MIP"/>
    <property type="match status" value="1"/>
</dbReference>
<comment type="similarity">
    <text evidence="2 7">Belongs to the MIP/aquaporin (TC 1.A.8) family.</text>
</comment>
<dbReference type="STRING" id="597456.A0A0L7QT71"/>
<evidence type="ECO:0000256" key="1">
    <source>
        <dbReference type="ARBA" id="ARBA00004141"/>
    </source>
</evidence>
<keyword evidence="4 7" id="KW-0812">Transmembrane</keyword>
<organism evidence="9 10">
    <name type="scientific">Habropoda laboriosa</name>
    <dbReference type="NCBI Taxonomy" id="597456"/>
    <lineage>
        <taxon>Eukaryota</taxon>
        <taxon>Metazoa</taxon>
        <taxon>Ecdysozoa</taxon>
        <taxon>Arthropoda</taxon>
        <taxon>Hexapoda</taxon>
        <taxon>Insecta</taxon>
        <taxon>Pterygota</taxon>
        <taxon>Neoptera</taxon>
        <taxon>Endopterygota</taxon>
        <taxon>Hymenoptera</taxon>
        <taxon>Apocrita</taxon>
        <taxon>Aculeata</taxon>
        <taxon>Apoidea</taxon>
        <taxon>Anthophila</taxon>
        <taxon>Apidae</taxon>
        <taxon>Habropoda</taxon>
    </lineage>
</organism>
<dbReference type="AlphaFoldDB" id="A0A0L7QT71"/>
<dbReference type="InterPro" id="IPR022357">
    <property type="entry name" value="MIP_CS"/>
</dbReference>
<feature type="non-terminal residue" evidence="9">
    <location>
        <position position="1"/>
    </location>
</feature>
<dbReference type="Proteomes" id="UP000053825">
    <property type="component" value="Unassembled WGS sequence"/>
</dbReference>
<gene>
    <name evidence="9" type="ORF">WH47_05824</name>
</gene>
<evidence type="ECO:0000313" key="9">
    <source>
        <dbReference type="EMBL" id="KOC61676.1"/>
    </source>
</evidence>
<dbReference type="GO" id="GO:0015267">
    <property type="term" value="F:channel activity"/>
    <property type="evidence" value="ECO:0007669"/>
    <property type="project" value="InterPro"/>
</dbReference>
<feature type="transmembrane region" description="Helical" evidence="8">
    <location>
        <begin position="142"/>
        <end position="162"/>
    </location>
</feature>
<feature type="transmembrane region" description="Helical" evidence="8">
    <location>
        <begin position="216"/>
        <end position="233"/>
    </location>
</feature>
<evidence type="ECO:0000313" key="10">
    <source>
        <dbReference type="Proteomes" id="UP000053825"/>
    </source>
</evidence>
<comment type="subcellular location">
    <subcellularLocation>
        <location evidence="1">Membrane</location>
        <topology evidence="1">Multi-pass membrane protein</topology>
    </subcellularLocation>
</comment>
<dbReference type="InterPro" id="IPR023271">
    <property type="entry name" value="Aquaporin-like"/>
</dbReference>
<proteinExistence type="inferred from homology"/>
<reference evidence="9 10" key="1">
    <citation type="submission" date="2015-07" db="EMBL/GenBank/DDBJ databases">
        <title>The genome of Habropoda laboriosa.</title>
        <authorList>
            <person name="Pan H."/>
            <person name="Kapheim K."/>
        </authorList>
    </citation>
    <scope>NUCLEOTIDE SEQUENCE [LARGE SCALE GENOMIC DNA]</scope>
    <source>
        <strain evidence="9">0110345459</strain>
    </source>
</reference>
<dbReference type="Pfam" id="PF00230">
    <property type="entry name" value="MIP"/>
    <property type="match status" value="1"/>
</dbReference>
<dbReference type="PANTHER" id="PTHR19139">
    <property type="entry name" value="AQUAPORIN TRANSPORTER"/>
    <property type="match status" value="1"/>
</dbReference>
<evidence type="ECO:0000256" key="6">
    <source>
        <dbReference type="ARBA" id="ARBA00023136"/>
    </source>
</evidence>
<dbReference type="InterPro" id="IPR034294">
    <property type="entry name" value="Aquaporin_transptr"/>
</dbReference>
<dbReference type="PRINTS" id="PR00783">
    <property type="entry name" value="MINTRINSICP"/>
</dbReference>
<dbReference type="SUPFAM" id="SSF81338">
    <property type="entry name" value="Aquaporin-like"/>
    <property type="match status" value="1"/>
</dbReference>
<dbReference type="EMBL" id="KQ414756">
    <property type="protein sequence ID" value="KOC61676.1"/>
    <property type="molecule type" value="Genomic_DNA"/>
</dbReference>
<evidence type="ECO:0000256" key="2">
    <source>
        <dbReference type="ARBA" id="ARBA00006175"/>
    </source>
</evidence>
<dbReference type="OrthoDB" id="3222at2759"/>
<protein>
    <submittedName>
        <fullName evidence="9">Aquaporin AQPAe.a</fullName>
    </submittedName>
</protein>
<accession>A0A0L7QT71</accession>
<evidence type="ECO:0000256" key="5">
    <source>
        <dbReference type="ARBA" id="ARBA00022989"/>
    </source>
</evidence>
<evidence type="ECO:0000256" key="7">
    <source>
        <dbReference type="RuleBase" id="RU000477"/>
    </source>
</evidence>
<name>A0A0L7QT71_9HYME</name>
<dbReference type="CDD" id="cd00333">
    <property type="entry name" value="MIP"/>
    <property type="match status" value="1"/>
</dbReference>
<dbReference type="GO" id="GO:0005886">
    <property type="term" value="C:plasma membrane"/>
    <property type="evidence" value="ECO:0007669"/>
    <property type="project" value="TreeGrafter"/>
</dbReference>
<feature type="transmembrane region" description="Helical" evidence="8">
    <location>
        <begin position="92"/>
        <end position="110"/>
    </location>
</feature>
<evidence type="ECO:0000256" key="4">
    <source>
        <dbReference type="ARBA" id="ARBA00022692"/>
    </source>
</evidence>
<dbReference type="PANTHER" id="PTHR19139:SF270">
    <property type="entry name" value="ENTOMOGLYCEROPORIN 1-RELATED"/>
    <property type="match status" value="1"/>
</dbReference>
<feature type="transmembrane region" description="Helical" evidence="8">
    <location>
        <begin position="50"/>
        <end position="71"/>
    </location>
</feature>